<comment type="caution">
    <text evidence="1">The sequence shown here is derived from an EMBL/GenBank/DDBJ whole genome shotgun (WGS) entry which is preliminary data.</text>
</comment>
<accession>A0ABR4B012</accession>
<name>A0ABR4B012_9LECA</name>
<organism evidence="1 2">
    <name type="scientific">Lepraria finkii</name>
    <dbReference type="NCBI Taxonomy" id="1340010"/>
    <lineage>
        <taxon>Eukaryota</taxon>
        <taxon>Fungi</taxon>
        <taxon>Dikarya</taxon>
        <taxon>Ascomycota</taxon>
        <taxon>Pezizomycotina</taxon>
        <taxon>Lecanoromycetes</taxon>
        <taxon>OSLEUM clade</taxon>
        <taxon>Lecanoromycetidae</taxon>
        <taxon>Lecanorales</taxon>
        <taxon>Lecanorineae</taxon>
        <taxon>Stereocaulaceae</taxon>
        <taxon>Lepraria</taxon>
    </lineage>
</organism>
<proteinExistence type="predicted"/>
<reference evidence="1 2" key="1">
    <citation type="submission" date="2024-09" db="EMBL/GenBank/DDBJ databases">
        <title>Rethinking Asexuality: The Enigmatic Case of Functional Sexual Genes in Lepraria (Stereocaulaceae).</title>
        <authorList>
            <person name="Doellman M."/>
            <person name="Sun Y."/>
            <person name="Barcenas-Pena A."/>
            <person name="Lumbsch H.T."/>
            <person name="Grewe F."/>
        </authorList>
    </citation>
    <scope>NUCLEOTIDE SEQUENCE [LARGE SCALE GENOMIC DNA]</scope>
    <source>
        <strain evidence="1 2">Grewe 0041</strain>
    </source>
</reference>
<dbReference type="Proteomes" id="UP001590951">
    <property type="component" value="Unassembled WGS sequence"/>
</dbReference>
<evidence type="ECO:0000313" key="2">
    <source>
        <dbReference type="Proteomes" id="UP001590951"/>
    </source>
</evidence>
<dbReference type="EMBL" id="JBHFEH010000049">
    <property type="protein sequence ID" value="KAL2050281.1"/>
    <property type="molecule type" value="Genomic_DNA"/>
</dbReference>
<sequence length="249" mass="27532">MGPLNWITRREKRPDLKYSAFYKHWSERQASYDKLETWLRTYAATTIDMPQARVSLGPKGSYFASSPAGGVTWNGLPESFKLLFDPQQPRRVPTLVALGTNDTWFALWPDSSSSCNLGDDYPDLETLLRKHGKGGIDNIALSASQANQFAVAFRNERCFIRGPVSEIQLHQLNDIMASSSEGFMQVQVCGLHTVSPPIVLPQPILNVQKVRFPGSPGDRTGKQFEVLGKNEGSKVAGLVSKISSSCIVM</sequence>
<gene>
    <name evidence="1" type="ORF">ABVK25_009389</name>
</gene>
<protein>
    <submittedName>
        <fullName evidence="1">Uncharacterized protein</fullName>
    </submittedName>
</protein>
<keyword evidence="2" id="KW-1185">Reference proteome</keyword>
<evidence type="ECO:0000313" key="1">
    <source>
        <dbReference type="EMBL" id="KAL2050281.1"/>
    </source>
</evidence>